<keyword evidence="4 11" id="KW-0732">Signal</keyword>
<feature type="chain" id="PRO_5045037801" evidence="11">
    <location>
        <begin position="28"/>
        <end position="69"/>
    </location>
</feature>
<keyword evidence="13" id="KW-1185">Reference proteome</keyword>
<accession>A0ABP0Z5T7</accession>
<keyword evidence="7" id="KW-0325">Glycoprotein</keyword>
<dbReference type="PANTHER" id="PTHR34114">
    <property type="entry name" value="ARABINOGALACTAN PEPTIDE 1"/>
    <property type="match status" value="1"/>
</dbReference>
<sequence>MEAMKFQALMVIMVVVLMVFSSSIVAAQEAPAPSPASDAPISLPALMASLAPLDTSKFHLGMKNGHIFL</sequence>
<keyword evidence="9" id="KW-0449">Lipoprotein</keyword>
<evidence type="ECO:0000256" key="5">
    <source>
        <dbReference type="ARBA" id="ARBA00022974"/>
    </source>
</evidence>
<dbReference type="InterPro" id="IPR039281">
    <property type="entry name" value="AGP3/12/13/14/21"/>
</dbReference>
<gene>
    <name evidence="12" type="ORF">CITCOLO1_LOCUS20532</name>
</gene>
<evidence type="ECO:0000256" key="11">
    <source>
        <dbReference type="SAM" id="SignalP"/>
    </source>
</evidence>
<comment type="subcellular location">
    <subcellularLocation>
        <location evidence="10">Endomembrane system</location>
        <topology evidence="10">Lipid-anchor</topology>
    </subcellularLocation>
    <subcellularLocation>
        <location evidence="1">Membrane</location>
        <topology evidence="1">Lipid-anchor</topology>
        <topology evidence="1">GPI-anchor</topology>
    </subcellularLocation>
</comment>
<evidence type="ECO:0000256" key="6">
    <source>
        <dbReference type="ARBA" id="ARBA00023136"/>
    </source>
</evidence>
<evidence type="ECO:0000256" key="9">
    <source>
        <dbReference type="ARBA" id="ARBA00023288"/>
    </source>
</evidence>
<evidence type="ECO:0000256" key="8">
    <source>
        <dbReference type="ARBA" id="ARBA00023278"/>
    </source>
</evidence>
<keyword evidence="8" id="KW-0379">Hydroxylation</keyword>
<keyword evidence="5" id="KW-0654">Proteoglycan</keyword>
<evidence type="ECO:0000256" key="4">
    <source>
        <dbReference type="ARBA" id="ARBA00022729"/>
    </source>
</evidence>
<dbReference type="PANTHER" id="PTHR34114:SF11">
    <property type="entry name" value="ARABINOGALACTAN PROTEIN 13-RELATED"/>
    <property type="match status" value="1"/>
</dbReference>
<dbReference type="Proteomes" id="UP001642487">
    <property type="component" value="Chromosome 8"/>
</dbReference>
<evidence type="ECO:0000256" key="3">
    <source>
        <dbReference type="ARBA" id="ARBA00022622"/>
    </source>
</evidence>
<reference evidence="12 13" key="1">
    <citation type="submission" date="2024-03" db="EMBL/GenBank/DDBJ databases">
        <authorList>
            <person name="Gkanogiannis A."/>
            <person name="Becerra Lopez-Lavalle L."/>
        </authorList>
    </citation>
    <scope>NUCLEOTIDE SEQUENCE [LARGE SCALE GENOMIC DNA]</scope>
</reference>
<evidence type="ECO:0000313" key="12">
    <source>
        <dbReference type="EMBL" id="CAK9328127.1"/>
    </source>
</evidence>
<keyword evidence="6" id="KW-0472">Membrane</keyword>
<dbReference type="EMBL" id="OZ021742">
    <property type="protein sequence ID" value="CAK9328127.1"/>
    <property type="molecule type" value="Genomic_DNA"/>
</dbReference>
<evidence type="ECO:0000256" key="10">
    <source>
        <dbReference type="ARBA" id="ARBA00037868"/>
    </source>
</evidence>
<proteinExistence type="inferred from homology"/>
<keyword evidence="3" id="KW-0336">GPI-anchor</keyword>
<evidence type="ECO:0000256" key="7">
    <source>
        <dbReference type="ARBA" id="ARBA00023180"/>
    </source>
</evidence>
<organism evidence="12 13">
    <name type="scientific">Citrullus colocynthis</name>
    <name type="common">colocynth</name>
    <dbReference type="NCBI Taxonomy" id="252529"/>
    <lineage>
        <taxon>Eukaryota</taxon>
        <taxon>Viridiplantae</taxon>
        <taxon>Streptophyta</taxon>
        <taxon>Embryophyta</taxon>
        <taxon>Tracheophyta</taxon>
        <taxon>Spermatophyta</taxon>
        <taxon>Magnoliopsida</taxon>
        <taxon>eudicotyledons</taxon>
        <taxon>Gunneridae</taxon>
        <taxon>Pentapetalae</taxon>
        <taxon>rosids</taxon>
        <taxon>fabids</taxon>
        <taxon>Cucurbitales</taxon>
        <taxon>Cucurbitaceae</taxon>
        <taxon>Benincaseae</taxon>
        <taxon>Citrullus</taxon>
    </lineage>
</organism>
<protein>
    <submittedName>
        <fullName evidence="12">Uncharacterized protein</fullName>
    </submittedName>
</protein>
<evidence type="ECO:0000313" key="13">
    <source>
        <dbReference type="Proteomes" id="UP001642487"/>
    </source>
</evidence>
<evidence type="ECO:0000256" key="2">
    <source>
        <dbReference type="ARBA" id="ARBA00005835"/>
    </source>
</evidence>
<feature type="signal peptide" evidence="11">
    <location>
        <begin position="1"/>
        <end position="27"/>
    </location>
</feature>
<comment type="similarity">
    <text evidence="2">Belongs to the AG-peptide AGP family.</text>
</comment>
<name>A0ABP0Z5T7_9ROSI</name>
<evidence type="ECO:0000256" key="1">
    <source>
        <dbReference type="ARBA" id="ARBA00004589"/>
    </source>
</evidence>